<feature type="coiled-coil region" evidence="1">
    <location>
        <begin position="41"/>
        <end position="68"/>
    </location>
</feature>
<keyword evidence="1" id="KW-0175">Coiled coil</keyword>
<keyword evidence="2" id="KW-0472">Membrane</keyword>
<evidence type="ECO:0000256" key="2">
    <source>
        <dbReference type="SAM" id="Phobius"/>
    </source>
</evidence>
<dbReference type="Proteomes" id="UP000179164">
    <property type="component" value="Unassembled WGS sequence"/>
</dbReference>
<dbReference type="InterPro" id="IPR007060">
    <property type="entry name" value="FtsL/DivIC"/>
</dbReference>
<feature type="transmembrane region" description="Helical" evidence="2">
    <location>
        <begin position="18"/>
        <end position="35"/>
    </location>
</feature>
<proteinExistence type="predicted"/>
<evidence type="ECO:0000313" key="4">
    <source>
        <dbReference type="Proteomes" id="UP000179164"/>
    </source>
</evidence>
<protein>
    <recommendedName>
        <fullName evidence="5">Cell division protein FtsL</fullName>
    </recommendedName>
</protein>
<keyword evidence="2" id="KW-1133">Transmembrane helix</keyword>
<reference evidence="3 4" key="1">
    <citation type="journal article" date="2016" name="Nat. Commun.">
        <title>Thousands of microbial genomes shed light on interconnected biogeochemical processes in an aquifer system.</title>
        <authorList>
            <person name="Anantharaman K."/>
            <person name="Brown C.T."/>
            <person name="Hug L.A."/>
            <person name="Sharon I."/>
            <person name="Castelle C.J."/>
            <person name="Probst A.J."/>
            <person name="Thomas B.C."/>
            <person name="Singh A."/>
            <person name="Wilkins M.J."/>
            <person name="Karaoz U."/>
            <person name="Brodie E.L."/>
            <person name="Williams K.H."/>
            <person name="Hubbard S.S."/>
            <person name="Banfield J.F."/>
        </authorList>
    </citation>
    <scope>NUCLEOTIDE SEQUENCE [LARGE SCALE GENOMIC DNA]</scope>
</reference>
<organism evidence="3 4">
    <name type="scientific">Candidatus Kerfeldbacteria bacterium RIFCSPLOWO2_01_FULL_48_11</name>
    <dbReference type="NCBI Taxonomy" id="1798543"/>
    <lineage>
        <taxon>Bacteria</taxon>
        <taxon>Candidatus Kerfeldiibacteriota</taxon>
    </lineage>
</organism>
<evidence type="ECO:0000313" key="3">
    <source>
        <dbReference type="EMBL" id="OGY82849.1"/>
    </source>
</evidence>
<keyword evidence="2" id="KW-0812">Transmembrane</keyword>
<dbReference type="EMBL" id="MHKE01000017">
    <property type="protein sequence ID" value="OGY82849.1"/>
    <property type="molecule type" value="Genomic_DNA"/>
</dbReference>
<name>A0A1G2B2E8_9BACT</name>
<gene>
    <name evidence="3" type="ORF">A2898_04655</name>
</gene>
<evidence type="ECO:0000256" key="1">
    <source>
        <dbReference type="SAM" id="Coils"/>
    </source>
</evidence>
<comment type="caution">
    <text evidence="3">The sequence shown here is derived from an EMBL/GenBank/DDBJ whole genome shotgun (WGS) entry which is preliminary data.</text>
</comment>
<dbReference type="AlphaFoldDB" id="A0A1G2B2E8"/>
<evidence type="ECO:0008006" key="5">
    <source>
        <dbReference type="Google" id="ProtNLM"/>
    </source>
</evidence>
<sequence>MRKEHTDHSINGLLRSRLFLSIEILVLILVGVALGKQVGQRYAIEREVNQLRAEFEELEQSSLDLKRLIGYFQSDTFKEEEARQRLNLRKEGESVVLLPEGQVVERSSNGDLTSNEQGRGSNTRRWWQYFFGTRSS</sequence>
<dbReference type="STRING" id="1798543.A2898_04655"/>
<dbReference type="Pfam" id="PF04977">
    <property type="entry name" value="DivIC"/>
    <property type="match status" value="1"/>
</dbReference>
<accession>A0A1G2B2E8</accession>